<evidence type="ECO:0000256" key="2">
    <source>
        <dbReference type="ARBA" id="ARBA00022676"/>
    </source>
</evidence>
<organism evidence="4 5">
    <name type="scientific">Pygocentrus nattereri</name>
    <name type="common">Red-bellied piranha</name>
    <dbReference type="NCBI Taxonomy" id="42514"/>
    <lineage>
        <taxon>Eukaryota</taxon>
        <taxon>Metazoa</taxon>
        <taxon>Chordata</taxon>
        <taxon>Craniata</taxon>
        <taxon>Vertebrata</taxon>
        <taxon>Euteleostomi</taxon>
        <taxon>Actinopterygii</taxon>
        <taxon>Neopterygii</taxon>
        <taxon>Teleostei</taxon>
        <taxon>Ostariophysi</taxon>
        <taxon>Characiformes</taxon>
        <taxon>Characoidei</taxon>
        <taxon>Pygocentrus</taxon>
    </lineage>
</organism>
<protein>
    <submittedName>
        <fullName evidence="4">Uncharacterized protein</fullName>
    </submittedName>
</protein>
<dbReference type="Ensembl" id="ENSPNAT00000002393.2">
    <property type="protein sequence ID" value="ENSPNAP00000027495.2"/>
    <property type="gene ID" value="ENSPNAG00000013003.2"/>
</dbReference>
<reference evidence="4" key="2">
    <citation type="submission" date="2025-08" db="UniProtKB">
        <authorList>
            <consortium name="Ensembl"/>
        </authorList>
    </citation>
    <scope>IDENTIFICATION</scope>
</reference>
<dbReference type="SUPFAM" id="SSF53756">
    <property type="entry name" value="UDP-Glycosyltransferase/glycogen phosphorylase"/>
    <property type="match status" value="1"/>
</dbReference>
<evidence type="ECO:0000313" key="5">
    <source>
        <dbReference type="Proteomes" id="UP001501920"/>
    </source>
</evidence>
<dbReference type="Pfam" id="PF00201">
    <property type="entry name" value="UDPGT"/>
    <property type="match status" value="1"/>
</dbReference>
<comment type="similarity">
    <text evidence="1">Belongs to the UDP-glycosyltransferase family.</text>
</comment>
<dbReference type="InterPro" id="IPR002213">
    <property type="entry name" value="UDP_glucos_trans"/>
</dbReference>
<evidence type="ECO:0000256" key="3">
    <source>
        <dbReference type="ARBA" id="ARBA00022679"/>
    </source>
</evidence>
<dbReference type="GO" id="GO:0008194">
    <property type="term" value="F:UDP-glycosyltransferase activity"/>
    <property type="evidence" value="ECO:0007669"/>
    <property type="project" value="InterPro"/>
</dbReference>
<dbReference type="PANTHER" id="PTHR48043:SF32">
    <property type="entry name" value="UDP-GLUCURONOSYLTRANSFERASE"/>
    <property type="match status" value="1"/>
</dbReference>
<dbReference type="Proteomes" id="UP001501920">
    <property type="component" value="Chromosome 2"/>
</dbReference>
<dbReference type="AlphaFoldDB" id="A0A3B4DVM5"/>
<keyword evidence="5" id="KW-1185">Reference proteome</keyword>
<dbReference type="STRING" id="42514.ENSPNAP00000027495"/>
<dbReference type="GeneTree" id="ENSGT00940000166282"/>
<evidence type="ECO:0000313" key="4">
    <source>
        <dbReference type="Ensembl" id="ENSPNAP00000027495.2"/>
    </source>
</evidence>
<name>A0A3B4DVM5_PYGNA</name>
<keyword evidence="3" id="KW-0808">Transferase</keyword>
<keyword evidence="2" id="KW-0328">Glycosyltransferase</keyword>
<reference evidence="4 5" key="1">
    <citation type="submission" date="2020-10" db="EMBL/GenBank/DDBJ databases">
        <title>Pygocentrus nattereri (red-bellied piranha) genome, fPygNat1, primary haplotype.</title>
        <authorList>
            <person name="Myers G."/>
            <person name="Meyer A."/>
            <person name="Karagic N."/>
            <person name="Pippel M."/>
            <person name="Winkler S."/>
            <person name="Tracey A."/>
            <person name="Wood J."/>
            <person name="Formenti G."/>
            <person name="Howe K."/>
            <person name="Fedrigo O."/>
            <person name="Jarvis E.D."/>
        </authorList>
    </citation>
    <scope>NUCLEOTIDE SEQUENCE [LARGE SCALE GENOMIC DNA]</scope>
</reference>
<dbReference type="PANTHER" id="PTHR48043">
    <property type="entry name" value="EG:EG0003.4 PROTEIN-RELATED"/>
    <property type="match status" value="1"/>
</dbReference>
<sequence length="174" mass="20199">MTLTRASMKKLVKQYLDFCKRWPSLSNPVGVFLAHYLNIPMVFNVRWINNGDSHFVFAPSPLSYVPGSRLYDRMTFSERLINMIFYFISVFQQHFVIDPPYREFLDLYFPPGSTIMAMQHAADLWLVRADFVFEFPRPTMPNVVYIGGFQCKPAKQLPTDLEDFVQSSGEHGVV</sequence>
<reference evidence="4" key="3">
    <citation type="submission" date="2025-09" db="UniProtKB">
        <authorList>
            <consortium name="Ensembl"/>
        </authorList>
    </citation>
    <scope>IDENTIFICATION</scope>
</reference>
<evidence type="ECO:0000256" key="1">
    <source>
        <dbReference type="ARBA" id="ARBA00009995"/>
    </source>
</evidence>
<dbReference type="InterPro" id="IPR050271">
    <property type="entry name" value="UDP-glycosyltransferase"/>
</dbReference>
<proteinExistence type="inferred from homology"/>
<accession>A0A3B4DVM5</accession>